<dbReference type="InterPro" id="IPR043781">
    <property type="entry name" value="DUF5723"/>
</dbReference>
<evidence type="ECO:0000256" key="1">
    <source>
        <dbReference type="SAM" id="SignalP"/>
    </source>
</evidence>
<evidence type="ECO:0000313" key="4">
    <source>
        <dbReference type="Proteomes" id="UP000248745"/>
    </source>
</evidence>
<dbReference type="Proteomes" id="UP000248745">
    <property type="component" value="Unassembled WGS sequence"/>
</dbReference>
<dbReference type="RefSeq" id="WP_123985407.1">
    <property type="nucleotide sequence ID" value="NZ_QKTW01000025.1"/>
</dbReference>
<reference evidence="3 4" key="1">
    <citation type="submission" date="2018-06" db="EMBL/GenBank/DDBJ databases">
        <title>Mucibacter soli gen. nov., sp. nov., a new member of the family Chitinophagaceae producing mucin.</title>
        <authorList>
            <person name="Kim M.-K."/>
            <person name="Park S."/>
            <person name="Kim T.-S."/>
            <person name="Joung Y."/>
            <person name="Han J.-H."/>
            <person name="Kim S.B."/>
        </authorList>
    </citation>
    <scope>NUCLEOTIDE SEQUENCE [LARGE SCALE GENOMIC DNA]</scope>
    <source>
        <strain evidence="3 4">R1-15</strain>
    </source>
</reference>
<proteinExistence type="predicted"/>
<evidence type="ECO:0000259" key="2">
    <source>
        <dbReference type="Pfam" id="PF18990"/>
    </source>
</evidence>
<dbReference type="OrthoDB" id="9805336at2"/>
<dbReference type="Pfam" id="PF18990">
    <property type="entry name" value="DUF5723"/>
    <property type="match status" value="1"/>
</dbReference>
<protein>
    <recommendedName>
        <fullName evidence="2">DUF5723 domain-containing protein</fullName>
    </recommendedName>
</protein>
<evidence type="ECO:0000313" key="3">
    <source>
        <dbReference type="EMBL" id="PZF71356.1"/>
    </source>
</evidence>
<accession>A0A2W2BCG7</accession>
<gene>
    <name evidence="3" type="ORF">DN068_18865</name>
</gene>
<dbReference type="AlphaFoldDB" id="A0A2W2BCG7"/>
<sequence length="470" mass="52286">MRPIFTPVLLCLLFLSRHTDAQQFIGVSANDYTGIQQMPYNPAYVTAAETGTEVNVFSVSALVGSDAYRFEKKWIYGHFDGTRSGKAIEGADYFKENDNGKKNAWGNIDVLGPAVSFKIAPNIYGGVYTRMRELSSAGNLDNNVFQFLGDPVNVKYNVPFTAGNAGFLLHTWGEAGFAFGAMLYNDDYHKLQAGVTVKYIAGFNSGSLYTKSTDIVKNTADSFKKLSGDMTVLYTSDINNYMDNDIGNDLSSWFSRNGHGSLALDIGMRYTCYSDYNPNKALPYLYSCAVSFNDIGSILYRADSGSGTYHVDLNKLQTYHMQREEFEPIPEYLKRMVKDSVLEKSSNASSFRVGLPTTFRLNFDINTGGYFYIQSDLTLNLRGSKNDVYKPAYLSQFTITPRFEMKHLMIGMPITYLSLNTMNIGTVLRVGPMFIGSATLISNALRRDLKNLDGYAGLTVKLRSGHAAHN</sequence>
<feature type="chain" id="PRO_5016116362" description="DUF5723 domain-containing protein" evidence="1">
    <location>
        <begin position="22"/>
        <end position="470"/>
    </location>
</feature>
<feature type="signal peptide" evidence="1">
    <location>
        <begin position="1"/>
        <end position="21"/>
    </location>
</feature>
<keyword evidence="4" id="KW-1185">Reference proteome</keyword>
<name>A0A2W2BCG7_9BACT</name>
<feature type="domain" description="DUF5723" evidence="2">
    <location>
        <begin position="42"/>
        <end position="437"/>
    </location>
</feature>
<dbReference type="EMBL" id="QKTW01000025">
    <property type="protein sequence ID" value="PZF71356.1"/>
    <property type="molecule type" value="Genomic_DNA"/>
</dbReference>
<keyword evidence="1" id="KW-0732">Signal</keyword>
<comment type="caution">
    <text evidence="3">The sequence shown here is derived from an EMBL/GenBank/DDBJ whole genome shotgun (WGS) entry which is preliminary data.</text>
</comment>
<organism evidence="3 4">
    <name type="scientific">Taibaiella soli</name>
    <dbReference type="NCBI Taxonomy" id="1649169"/>
    <lineage>
        <taxon>Bacteria</taxon>
        <taxon>Pseudomonadati</taxon>
        <taxon>Bacteroidota</taxon>
        <taxon>Chitinophagia</taxon>
        <taxon>Chitinophagales</taxon>
        <taxon>Chitinophagaceae</taxon>
        <taxon>Taibaiella</taxon>
    </lineage>
</organism>